<dbReference type="InterPro" id="IPR036691">
    <property type="entry name" value="Endo/exonu/phosph_ase_sf"/>
</dbReference>
<evidence type="ECO:0000313" key="3">
    <source>
        <dbReference type="WBParaSite" id="ECPE_0001657001-mRNA-1"/>
    </source>
</evidence>
<dbReference type="Gene3D" id="3.60.10.10">
    <property type="entry name" value="Endonuclease/exonuclease/phosphatase"/>
    <property type="match status" value="1"/>
</dbReference>
<dbReference type="OrthoDB" id="5988221at2759"/>
<accession>A0A183BBE2</accession>
<organism evidence="3">
    <name type="scientific">Echinostoma caproni</name>
    <dbReference type="NCBI Taxonomy" id="27848"/>
    <lineage>
        <taxon>Eukaryota</taxon>
        <taxon>Metazoa</taxon>
        <taxon>Spiralia</taxon>
        <taxon>Lophotrochozoa</taxon>
        <taxon>Platyhelminthes</taxon>
        <taxon>Trematoda</taxon>
        <taxon>Digenea</taxon>
        <taxon>Plagiorchiida</taxon>
        <taxon>Echinostomata</taxon>
        <taxon>Echinostomatoidea</taxon>
        <taxon>Echinostomatidae</taxon>
        <taxon>Echinostoma</taxon>
    </lineage>
</organism>
<dbReference type="Proteomes" id="UP000272942">
    <property type="component" value="Unassembled WGS sequence"/>
</dbReference>
<name>A0A183BBE2_9TREM</name>
<sequence>MKKWPDIAGEAGTATCIVVTATWLKPDFNTAGLHPPGDLAYRCDRTDGRIGGGSLRLVAEHVTQAAITILGTKNIQSTGYLLKQPHSAVAVVCTYCSPWSSTEEDDQFMAHLRQVAGQANRVLRLGDLNAPEVDWLTENPPPAAS</sequence>
<dbReference type="SUPFAM" id="SSF56219">
    <property type="entry name" value="DNase I-like"/>
    <property type="match status" value="1"/>
</dbReference>
<dbReference type="AlphaFoldDB" id="A0A183BBE2"/>
<dbReference type="WBParaSite" id="ECPE_0001657001-mRNA-1">
    <property type="protein sequence ID" value="ECPE_0001657001-mRNA-1"/>
    <property type="gene ID" value="ECPE_0001657001"/>
</dbReference>
<evidence type="ECO:0000313" key="1">
    <source>
        <dbReference type="EMBL" id="VDP93799.1"/>
    </source>
</evidence>
<evidence type="ECO:0000313" key="2">
    <source>
        <dbReference type="Proteomes" id="UP000272942"/>
    </source>
</evidence>
<reference evidence="3" key="1">
    <citation type="submission" date="2016-06" db="UniProtKB">
        <authorList>
            <consortium name="WormBaseParasite"/>
        </authorList>
    </citation>
    <scope>IDENTIFICATION</scope>
</reference>
<proteinExistence type="predicted"/>
<protein>
    <submittedName>
        <fullName evidence="3">Endo/exonuclease/phosphatase domain-containing protein</fullName>
    </submittedName>
</protein>
<reference evidence="1 2" key="2">
    <citation type="submission" date="2018-11" db="EMBL/GenBank/DDBJ databases">
        <authorList>
            <consortium name="Pathogen Informatics"/>
        </authorList>
    </citation>
    <scope>NUCLEOTIDE SEQUENCE [LARGE SCALE GENOMIC DNA]</scope>
    <source>
        <strain evidence="1 2">Egypt</strain>
    </source>
</reference>
<keyword evidence="2" id="KW-1185">Reference proteome</keyword>
<gene>
    <name evidence="1" type="ORF">ECPE_LOCUS16527</name>
</gene>
<dbReference type="EMBL" id="UZAN01064730">
    <property type="protein sequence ID" value="VDP93799.1"/>
    <property type="molecule type" value="Genomic_DNA"/>
</dbReference>